<name>E9IVF1_SOLIN</name>
<reference evidence="1" key="1">
    <citation type="journal article" date="2011" name="Proc. Natl. Acad. Sci. U.S.A.">
        <title>The genome of the fire ant Solenopsis invicta.</title>
        <authorList>
            <person name="Wurm Y."/>
            <person name="Wang J."/>
            <person name="Riba-Grognuz O."/>
            <person name="Corona M."/>
            <person name="Nygaard S."/>
            <person name="Hunt B.G."/>
            <person name="Ingram K.K."/>
            <person name="Falquet L."/>
            <person name="Nipitwattanaphon M."/>
            <person name="Gotzek D."/>
            <person name="Dijkstra M.B."/>
            <person name="Oettler J."/>
            <person name="Comtesse F."/>
            <person name="Shih C.J."/>
            <person name="Wu W.J."/>
            <person name="Yang C.C."/>
            <person name="Thomas J."/>
            <person name="Beaudoing E."/>
            <person name="Pradervand S."/>
            <person name="Flegel V."/>
            <person name="Cook E.D."/>
            <person name="Fabbretti R."/>
            <person name="Stockinger H."/>
            <person name="Long L."/>
            <person name="Farmerie W.G."/>
            <person name="Oakey J."/>
            <person name="Boomsma J.J."/>
            <person name="Pamilo P."/>
            <person name="Yi S.V."/>
            <person name="Heinze J."/>
            <person name="Goodisman M.A."/>
            <person name="Farinelli L."/>
            <person name="Harshman K."/>
            <person name="Hulo N."/>
            <person name="Cerutti L."/>
            <person name="Xenarios I."/>
            <person name="Shoemaker D."/>
            <person name="Keller L."/>
        </authorList>
    </citation>
    <scope>NUCLEOTIDE SEQUENCE [LARGE SCALE GENOMIC DNA]</scope>
</reference>
<protein>
    <submittedName>
        <fullName evidence="1">Uncharacterized protein</fullName>
    </submittedName>
</protein>
<dbReference type="AlphaFoldDB" id="E9IVF1"/>
<gene>
    <name evidence="1" type="ORF">SINV_15951</name>
</gene>
<evidence type="ECO:0000313" key="1">
    <source>
        <dbReference type="EMBL" id="EFZ15453.1"/>
    </source>
</evidence>
<sequence length="110" mass="12754">MESFKVVTLEQLEEIVMGLPKKKGTEEEITIFPVIKEEFAILINNSLIEGHCPEVLKLVVKEQLETYLETNDIITEHQAGFRKYYLKKLRGNTAVKCLDRIEIERVSTMK</sequence>
<accession>E9IVF1</accession>
<organism>
    <name type="scientific">Solenopsis invicta</name>
    <name type="common">Red imported fire ant</name>
    <name type="synonym">Solenopsis wagneri</name>
    <dbReference type="NCBI Taxonomy" id="13686"/>
    <lineage>
        <taxon>Eukaryota</taxon>
        <taxon>Metazoa</taxon>
        <taxon>Ecdysozoa</taxon>
        <taxon>Arthropoda</taxon>
        <taxon>Hexapoda</taxon>
        <taxon>Insecta</taxon>
        <taxon>Pterygota</taxon>
        <taxon>Neoptera</taxon>
        <taxon>Endopterygota</taxon>
        <taxon>Hymenoptera</taxon>
        <taxon>Apocrita</taxon>
        <taxon>Aculeata</taxon>
        <taxon>Formicoidea</taxon>
        <taxon>Formicidae</taxon>
        <taxon>Myrmicinae</taxon>
        <taxon>Solenopsis</taxon>
    </lineage>
</organism>
<feature type="non-terminal residue" evidence="1">
    <location>
        <position position="110"/>
    </location>
</feature>
<dbReference type="HOGENOM" id="CLU_2177422_0_0_1"/>
<dbReference type="EMBL" id="GL766195">
    <property type="protein sequence ID" value="EFZ15453.1"/>
    <property type="molecule type" value="Genomic_DNA"/>
</dbReference>
<proteinExistence type="predicted"/>